<dbReference type="InterPro" id="IPR058912">
    <property type="entry name" value="HTH_animal"/>
</dbReference>
<dbReference type="CDD" id="cd10442">
    <property type="entry name" value="GIY-YIG_PLEs"/>
    <property type="match status" value="1"/>
</dbReference>
<feature type="domain" description="Reverse transcriptase" evidence="2">
    <location>
        <begin position="9"/>
        <end position="267"/>
    </location>
</feature>
<dbReference type="PANTHER" id="PTHR21301:SF10">
    <property type="entry name" value="REVERSE TRANSCRIPTASE DOMAIN-CONTAINING PROTEIN"/>
    <property type="match status" value="1"/>
</dbReference>
<proteinExistence type="predicted"/>
<dbReference type="WBParaSite" id="TREG1_131590.1">
    <property type="protein sequence ID" value="TREG1_131590.1"/>
    <property type="gene ID" value="TREG1_131590"/>
</dbReference>
<feature type="coiled-coil region" evidence="1">
    <location>
        <begin position="293"/>
        <end position="320"/>
    </location>
</feature>
<reference evidence="3" key="1">
    <citation type="submission" date="2022-06" db="EMBL/GenBank/DDBJ databases">
        <authorList>
            <person name="Berger JAMES D."/>
            <person name="Berger JAMES D."/>
        </authorList>
    </citation>
    <scope>NUCLEOTIDE SEQUENCE [LARGE SCALE GENOMIC DNA]</scope>
</reference>
<protein>
    <recommendedName>
        <fullName evidence="2">Reverse transcriptase domain-containing protein</fullName>
    </recommendedName>
</protein>
<dbReference type="Pfam" id="PF26215">
    <property type="entry name" value="HTH_animal"/>
    <property type="match status" value="1"/>
</dbReference>
<evidence type="ECO:0000313" key="4">
    <source>
        <dbReference type="WBParaSite" id="TREG1_131590.1"/>
    </source>
</evidence>
<dbReference type="PROSITE" id="PS50878">
    <property type="entry name" value="RT_POL"/>
    <property type="match status" value="1"/>
</dbReference>
<accession>A0AA85J593</accession>
<keyword evidence="1" id="KW-0175">Coiled coil</keyword>
<evidence type="ECO:0000313" key="3">
    <source>
        <dbReference type="Proteomes" id="UP000050795"/>
    </source>
</evidence>
<dbReference type="AlphaFoldDB" id="A0AA85J593"/>
<reference evidence="4" key="2">
    <citation type="submission" date="2023-11" db="UniProtKB">
        <authorList>
            <consortium name="WormBaseParasite"/>
        </authorList>
    </citation>
    <scope>IDENTIFICATION</scope>
</reference>
<keyword evidence="3" id="KW-1185">Reference proteome</keyword>
<name>A0AA85J593_TRIRE</name>
<dbReference type="PANTHER" id="PTHR21301">
    <property type="entry name" value="REVERSE TRANSCRIPTASE"/>
    <property type="match status" value="1"/>
</dbReference>
<organism evidence="3 4">
    <name type="scientific">Trichobilharzia regenti</name>
    <name type="common">Nasal bird schistosome</name>
    <dbReference type="NCBI Taxonomy" id="157069"/>
    <lineage>
        <taxon>Eukaryota</taxon>
        <taxon>Metazoa</taxon>
        <taxon>Spiralia</taxon>
        <taxon>Lophotrochozoa</taxon>
        <taxon>Platyhelminthes</taxon>
        <taxon>Trematoda</taxon>
        <taxon>Digenea</taxon>
        <taxon>Strigeidida</taxon>
        <taxon>Schistosomatoidea</taxon>
        <taxon>Schistosomatidae</taxon>
        <taxon>Trichobilharzia</taxon>
    </lineage>
</organism>
<dbReference type="Proteomes" id="UP000050795">
    <property type="component" value="Unassembled WGS sequence"/>
</dbReference>
<sequence>MNKVKKSTAELIRRMKPSLGESKWFNLMPKTNNASRIYGTIKIHKPGNPIRPIVDFRNTPTFELSKHLALILCPIRNRSNSRLTNSYEMKNKLNDIQLANDETMVSFDITGLYTNIPVNMALEAVKKELTADPELSHRTKLSIEKIILGIQLCLTSTIFKFQGKIYRQTEGVAMGSPISPIVADIFMDSWENSALNTFNPTPKIWWRYVDDTFTVLKTEHISSFLTHVNSQVEGIKFTFESENEQRELAMLDCKIKRIEEGKLHTSVYRKPTHSNRYLDFNSSHPLTVKAGLVKCLTNRAVALSSTKNDLNDELKQIEEALVLNNYPIKFIRKITKGQKQNKNNCETSSNNINKKEYKSSTVIPYKEGTSETLRRILNKIGIRVAFKPTNSLRDKLCRLKDPVDPIRQNNIIYKIPCNDCEVNYIGQTSRSGVVRLSEHKNLARVRMVDPEKINNLEKSSAIAMHALTHNHTIGWERVKILKSNLGRWRERLITESLFIESTPNTCNRNDSSLIPEIWKILLPIKSSENQEKNNGTI</sequence>
<dbReference type="Pfam" id="PF00078">
    <property type="entry name" value="RVT_1"/>
    <property type="match status" value="1"/>
</dbReference>
<dbReference type="InterPro" id="IPR000477">
    <property type="entry name" value="RT_dom"/>
</dbReference>
<evidence type="ECO:0000259" key="2">
    <source>
        <dbReference type="PROSITE" id="PS50878"/>
    </source>
</evidence>
<evidence type="ECO:0000256" key="1">
    <source>
        <dbReference type="SAM" id="Coils"/>
    </source>
</evidence>